<keyword evidence="7" id="KW-1185">Reference proteome</keyword>
<dbReference type="InterPro" id="IPR029058">
    <property type="entry name" value="AB_hydrolase_fold"/>
</dbReference>
<dbReference type="GO" id="GO:0042619">
    <property type="term" value="P:poly-hydroxybutyrate biosynthetic process"/>
    <property type="evidence" value="ECO:0007669"/>
    <property type="project" value="InterPro"/>
</dbReference>
<sequence>MQLLNNLPYDWELLSENIHLAHQKYSESFALLPSLSFKMIEELKIKPTFDPTVLIKVFSQTMVNSIKPEKLVAYIQQLGTWSSLSNPVFMNYFNAYKKDKRFKDSEWVTHPFFSSIKGYYLQSSEVMKNFAEAIPVDNLKDKHKLSFYTKQLVDALAPVNFPFLNPEVIRETMNSYGQNLINGAENFLEDIKRGCETGKFLIPTTDLNGFSVGETLAITSGQVVFENKLFQLIQYEASTKEVFKSPILIVPAWINKYYILDLQPHNSLVKWIVDQGYTVFIISWINPDATFANKSFEDYMITGVLTAIEKAKEISKAESLSCVGYCLGGTMLAVTLAYLAAQNKLHNYVNSATFLTTLVDFKEAGDVATFIDEQQLELLDSIMKNAGYLDGYYMALCFSILRSNDMIWSYYINNYLLGKKPQAFDILHWNSDSTRMPYAMHSYYLRKLYLENSLNKAGSIIINRIGIDLSKIDIPTYVLATKEDHIAPWQSVYLTSNIGKNCFVLGGSGHVAGIINPPNKNKYSYRINESRYLDPEEWLKTSREIAGSWWPHWLNWASALNNEKIPCRQIDKKNIIEKAPGRYVKVK</sequence>
<feature type="domain" description="Poly-beta-hydroxybutyrate polymerase N-terminal" evidence="5">
    <location>
        <begin position="98"/>
        <end position="272"/>
    </location>
</feature>
<dbReference type="InterPro" id="IPR051321">
    <property type="entry name" value="PHA/PHB_synthase"/>
</dbReference>
<dbReference type="PANTHER" id="PTHR36837">
    <property type="entry name" value="POLY(3-HYDROXYALKANOATE) POLYMERASE SUBUNIT PHAC"/>
    <property type="match status" value="1"/>
</dbReference>
<evidence type="ECO:0000313" key="6">
    <source>
        <dbReference type="EMBL" id="CAG7592546.1"/>
    </source>
</evidence>
<keyword evidence="2" id="KW-0963">Cytoplasm</keyword>
<keyword evidence="6" id="KW-0378">Hydrolase</keyword>
<comment type="subcellular location">
    <subcellularLocation>
        <location evidence="1">Cytoplasm</location>
    </subcellularLocation>
</comment>
<name>A0A8S4C2G3_9ACAR</name>
<keyword evidence="4" id="KW-0012">Acyltransferase</keyword>
<dbReference type="InterPro" id="IPR010963">
    <property type="entry name" value="PHA_synth_I"/>
</dbReference>
<evidence type="ECO:0000256" key="2">
    <source>
        <dbReference type="ARBA" id="ARBA00022490"/>
    </source>
</evidence>
<evidence type="ECO:0000256" key="1">
    <source>
        <dbReference type="ARBA" id="ARBA00004496"/>
    </source>
</evidence>
<dbReference type="PANTHER" id="PTHR36837:SF5">
    <property type="entry name" value="POLY-3-HYDROXYBUTYRATE SYNTHASE"/>
    <property type="match status" value="1"/>
</dbReference>
<evidence type="ECO:0000256" key="4">
    <source>
        <dbReference type="ARBA" id="ARBA00023315"/>
    </source>
</evidence>
<reference evidence="6" key="1">
    <citation type="submission" date="2021-06" db="EMBL/GenBank/DDBJ databases">
        <authorList>
            <person name="Nardi T."/>
            <person name="Nardi T."/>
        </authorList>
    </citation>
    <scope>NUCLEOTIDE SEQUENCE</scope>
</reference>
<proteinExistence type="predicted"/>
<dbReference type="EMBL" id="CAJVAF010000281">
    <property type="protein sequence ID" value="CAG7592546.1"/>
    <property type="molecule type" value="Genomic_DNA"/>
</dbReference>
<dbReference type="Gene3D" id="3.40.50.1820">
    <property type="entry name" value="alpha/beta hydrolase"/>
    <property type="match status" value="1"/>
</dbReference>
<dbReference type="SUPFAM" id="SSF53474">
    <property type="entry name" value="alpha/beta-Hydrolases"/>
    <property type="match status" value="1"/>
</dbReference>
<dbReference type="Proteomes" id="UP000837675">
    <property type="component" value="Unassembled WGS sequence"/>
</dbReference>
<accession>A0A8S4C2G3</accession>
<keyword evidence="3" id="KW-0808">Transferase</keyword>
<dbReference type="GO" id="GO:0016787">
    <property type="term" value="F:hydrolase activity"/>
    <property type="evidence" value="ECO:0007669"/>
    <property type="project" value="UniProtKB-KW"/>
</dbReference>
<dbReference type="AlphaFoldDB" id="A0A8S4C2G3"/>
<dbReference type="GO" id="GO:0005737">
    <property type="term" value="C:cytoplasm"/>
    <property type="evidence" value="ECO:0007669"/>
    <property type="project" value="UniProtKB-SubCell"/>
</dbReference>
<protein>
    <submittedName>
        <fullName evidence="6">Alpha/beta fold hydrolase</fullName>
    </submittedName>
</protein>
<dbReference type="NCBIfam" id="TIGR01838">
    <property type="entry name" value="PHA_synth_I"/>
    <property type="match status" value="1"/>
</dbReference>
<gene>
    <name evidence="6" type="ORF">MHYMCMPASI_00576</name>
</gene>
<dbReference type="Pfam" id="PF07167">
    <property type="entry name" value="PhaC_N"/>
    <property type="match status" value="1"/>
</dbReference>
<evidence type="ECO:0000256" key="3">
    <source>
        <dbReference type="ARBA" id="ARBA00022679"/>
    </source>
</evidence>
<dbReference type="GO" id="GO:0016746">
    <property type="term" value="F:acyltransferase activity"/>
    <property type="evidence" value="ECO:0007669"/>
    <property type="project" value="UniProtKB-KW"/>
</dbReference>
<evidence type="ECO:0000313" key="7">
    <source>
        <dbReference type="Proteomes" id="UP000837675"/>
    </source>
</evidence>
<comment type="caution">
    <text evidence="6">The sequence shown here is derived from an EMBL/GenBank/DDBJ whole genome shotgun (WGS) entry which is preliminary data.</text>
</comment>
<evidence type="ECO:0000259" key="5">
    <source>
        <dbReference type="Pfam" id="PF07167"/>
    </source>
</evidence>
<dbReference type="InterPro" id="IPR010941">
    <property type="entry name" value="PhaC_N"/>
</dbReference>
<organism evidence="6 7">
    <name type="scientific">Hyalomma marginatum</name>
    <dbReference type="NCBI Taxonomy" id="34627"/>
    <lineage>
        <taxon>Eukaryota</taxon>
        <taxon>Metazoa</taxon>
        <taxon>Ecdysozoa</taxon>
        <taxon>Arthropoda</taxon>
        <taxon>Chelicerata</taxon>
        <taxon>Arachnida</taxon>
        <taxon>Acari</taxon>
        <taxon>Parasitiformes</taxon>
        <taxon>Ixodida</taxon>
        <taxon>Ixodoidea</taxon>
        <taxon>Ixodidae</taxon>
        <taxon>Hyalomminae</taxon>
        <taxon>Hyalomma</taxon>
    </lineage>
</organism>